<feature type="transmembrane region" description="Helical" evidence="9">
    <location>
        <begin position="6"/>
        <end position="32"/>
    </location>
</feature>
<sequence length="299" mass="31720">MNSTLAILAILDGISYAALVFLVSVGLSLIFGVLRVVNVAHGSLYAFGAYLAATFSLAIAPISPWLTYPALLAASIVIGVVCGGFIERFLLRPLSGQEDVLQLLITFAAFMIMDNLQRLIWGVQPIFAAEPLRLLPNIAVFGVSYTSYQVIMLPGVALATLFGLRYFLRRTLSGAVILAVTEDREASTAIGIDAKRVYFVTFVIGASLAALGGALASPTTSLVPGMGADMIVLSFAVAATAGLGQIEGTALTALMIGLTRAFVIYLQPEFEVLVPYLLMVLVLLVRPFGLFGAVQVRKI</sequence>
<dbReference type="PANTHER" id="PTHR11795:SF442">
    <property type="entry name" value="ABC TRANSPORTER ATP-BINDING PROTEIN"/>
    <property type="match status" value="1"/>
</dbReference>
<feature type="transmembrane region" description="Helical" evidence="9">
    <location>
        <begin position="103"/>
        <end position="127"/>
    </location>
</feature>
<dbReference type="GO" id="GO:0022857">
    <property type="term" value="F:transmembrane transporter activity"/>
    <property type="evidence" value="ECO:0007669"/>
    <property type="project" value="InterPro"/>
</dbReference>
<evidence type="ECO:0000256" key="7">
    <source>
        <dbReference type="ARBA" id="ARBA00023136"/>
    </source>
</evidence>
<proteinExistence type="inferred from homology"/>
<evidence type="ECO:0000256" key="4">
    <source>
        <dbReference type="ARBA" id="ARBA00022692"/>
    </source>
</evidence>
<dbReference type="RefSeq" id="WP_057029865.1">
    <property type="nucleotide sequence ID" value="NZ_LJYF01000040.1"/>
</dbReference>
<dbReference type="OrthoDB" id="9807115at2"/>
<dbReference type="InterPro" id="IPR001851">
    <property type="entry name" value="ABC_transp_permease"/>
</dbReference>
<keyword evidence="6 9" id="KW-1133">Transmembrane helix</keyword>
<dbReference type="Proteomes" id="UP000051380">
    <property type="component" value="Unassembled WGS sequence"/>
</dbReference>
<evidence type="ECO:0000256" key="9">
    <source>
        <dbReference type="SAM" id="Phobius"/>
    </source>
</evidence>
<dbReference type="GO" id="GO:0005886">
    <property type="term" value="C:plasma membrane"/>
    <property type="evidence" value="ECO:0007669"/>
    <property type="project" value="UniProtKB-SubCell"/>
</dbReference>
<feature type="transmembrane region" description="Helical" evidence="9">
    <location>
        <begin position="44"/>
        <end position="62"/>
    </location>
</feature>
<dbReference type="STRING" id="108015.GA0061099_100959"/>
<keyword evidence="7 9" id="KW-0472">Membrane</keyword>
<comment type="similarity">
    <text evidence="8">Belongs to the binding-protein-dependent transport system permease family. LivHM subfamily.</text>
</comment>
<comment type="caution">
    <text evidence="10">The sequence shown here is derived from an EMBL/GenBank/DDBJ whole genome shotgun (WGS) entry which is preliminary data.</text>
</comment>
<evidence type="ECO:0000256" key="5">
    <source>
        <dbReference type="ARBA" id="ARBA00022970"/>
    </source>
</evidence>
<protein>
    <submittedName>
        <fullName evidence="10">ABC transporter permease</fullName>
    </submittedName>
</protein>
<keyword evidence="5" id="KW-0029">Amino-acid transport</keyword>
<evidence type="ECO:0000256" key="3">
    <source>
        <dbReference type="ARBA" id="ARBA00022475"/>
    </source>
</evidence>
<dbReference type="EMBL" id="LJYF01000040">
    <property type="protein sequence ID" value="KRP88862.1"/>
    <property type="molecule type" value="Genomic_DNA"/>
</dbReference>
<keyword evidence="4 9" id="KW-0812">Transmembrane</keyword>
<evidence type="ECO:0000313" key="10">
    <source>
        <dbReference type="EMBL" id="KRP88862.1"/>
    </source>
</evidence>
<feature type="transmembrane region" description="Helical" evidence="9">
    <location>
        <begin position="147"/>
        <end position="168"/>
    </location>
</feature>
<name>A0A0R3C3R6_9BRAD</name>
<evidence type="ECO:0000256" key="6">
    <source>
        <dbReference type="ARBA" id="ARBA00022989"/>
    </source>
</evidence>
<dbReference type="CDD" id="cd06582">
    <property type="entry name" value="TM_PBP1_LivH_like"/>
    <property type="match status" value="1"/>
</dbReference>
<keyword evidence="2" id="KW-0813">Transport</keyword>
<dbReference type="GO" id="GO:0006865">
    <property type="term" value="P:amino acid transport"/>
    <property type="evidence" value="ECO:0007669"/>
    <property type="project" value="UniProtKB-KW"/>
</dbReference>
<keyword evidence="3" id="KW-1003">Cell membrane</keyword>
<dbReference type="Pfam" id="PF02653">
    <property type="entry name" value="BPD_transp_2"/>
    <property type="match status" value="1"/>
</dbReference>
<gene>
    <name evidence="10" type="ORF">AOQ72_00300</name>
</gene>
<dbReference type="PANTHER" id="PTHR11795">
    <property type="entry name" value="BRANCHED-CHAIN AMINO ACID TRANSPORT SYSTEM PERMEASE PROTEIN LIVH"/>
    <property type="match status" value="1"/>
</dbReference>
<feature type="transmembrane region" description="Helical" evidence="9">
    <location>
        <begin position="273"/>
        <end position="294"/>
    </location>
</feature>
<evidence type="ECO:0000313" key="11">
    <source>
        <dbReference type="Proteomes" id="UP000051380"/>
    </source>
</evidence>
<feature type="transmembrane region" description="Helical" evidence="9">
    <location>
        <begin position="68"/>
        <end position="91"/>
    </location>
</feature>
<comment type="subcellular location">
    <subcellularLocation>
        <location evidence="1">Cell membrane</location>
        <topology evidence="1">Multi-pass membrane protein</topology>
    </subcellularLocation>
</comment>
<evidence type="ECO:0000256" key="1">
    <source>
        <dbReference type="ARBA" id="ARBA00004651"/>
    </source>
</evidence>
<feature type="transmembrane region" description="Helical" evidence="9">
    <location>
        <begin position="197"/>
        <end position="216"/>
    </location>
</feature>
<organism evidence="10 11">
    <name type="scientific">Bradyrhizobium yuanmingense</name>
    <dbReference type="NCBI Taxonomy" id="108015"/>
    <lineage>
        <taxon>Bacteria</taxon>
        <taxon>Pseudomonadati</taxon>
        <taxon>Pseudomonadota</taxon>
        <taxon>Alphaproteobacteria</taxon>
        <taxon>Hyphomicrobiales</taxon>
        <taxon>Nitrobacteraceae</taxon>
        <taxon>Bradyrhizobium</taxon>
    </lineage>
</organism>
<evidence type="ECO:0000256" key="2">
    <source>
        <dbReference type="ARBA" id="ARBA00022448"/>
    </source>
</evidence>
<reference evidence="10 11" key="1">
    <citation type="submission" date="2015-09" db="EMBL/GenBank/DDBJ databases">
        <title>Draft Genome Sequence of the Strain BR 3267 (Bradyrhizobium yuanmingense) recommended as inoculant for cowpea in Brazil.</title>
        <authorList>
            <person name="Simoes-Araujo J.L."/>
            <person name="Zilli J.E."/>
        </authorList>
    </citation>
    <scope>NUCLEOTIDE SEQUENCE [LARGE SCALE GENOMIC DNA]</scope>
    <source>
        <strain evidence="10 11">BR3267</strain>
    </source>
</reference>
<evidence type="ECO:0000256" key="8">
    <source>
        <dbReference type="ARBA" id="ARBA00037998"/>
    </source>
</evidence>
<dbReference type="AlphaFoldDB" id="A0A0R3C3R6"/>
<accession>A0A0R3C3R6</accession>
<dbReference type="InterPro" id="IPR052157">
    <property type="entry name" value="BCAA_transport_permease"/>
</dbReference>